<dbReference type="InterPro" id="IPR013083">
    <property type="entry name" value="Znf_RING/FYVE/PHD"/>
</dbReference>
<evidence type="ECO:0000313" key="7">
    <source>
        <dbReference type="Proteomes" id="UP000580250"/>
    </source>
</evidence>
<dbReference type="PROSITE" id="PS50089">
    <property type="entry name" value="ZF_RING_2"/>
    <property type="match status" value="1"/>
</dbReference>
<comment type="caution">
    <text evidence="6">The sequence shown here is derived from an EMBL/GenBank/DDBJ whole genome shotgun (WGS) entry which is preliminary data.</text>
</comment>
<dbReference type="Gene3D" id="3.30.40.10">
    <property type="entry name" value="Zinc/RING finger domain, C3HC4 (zinc finger)"/>
    <property type="match status" value="1"/>
</dbReference>
<dbReference type="Gene3D" id="3.10.20.90">
    <property type="entry name" value="Phosphatidylinositol 3-kinase Catalytic Subunit, Chain A, domain 1"/>
    <property type="match status" value="1"/>
</dbReference>
<reference evidence="6 7" key="1">
    <citation type="submission" date="2020-08" db="EMBL/GenBank/DDBJ databases">
        <authorList>
            <person name="Koutsovoulos G."/>
            <person name="Danchin GJ E."/>
        </authorList>
    </citation>
    <scope>NUCLEOTIDE SEQUENCE [LARGE SCALE GENOMIC DNA]</scope>
</reference>
<keyword evidence="2" id="KW-0862">Zinc</keyword>
<keyword evidence="1 3" id="KW-0479">Metal-binding</keyword>
<evidence type="ECO:0000259" key="4">
    <source>
        <dbReference type="PROSITE" id="PS50053"/>
    </source>
</evidence>
<gene>
    <name evidence="6" type="ORF">MENT_LOCUS15861</name>
</gene>
<dbReference type="PRINTS" id="PR00348">
    <property type="entry name" value="UBIQUITIN"/>
</dbReference>
<dbReference type="PROSITE" id="PS50053">
    <property type="entry name" value="UBIQUITIN_2"/>
    <property type="match status" value="1"/>
</dbReference>
<dbReference type="AlphaFoldDB" id="A0A6V7URH9"/>
<evidence type="ECO:0000256" key="1">
    <source>
        <dbReference type="ARBA" id="ARBA00022771"/>
    </source>
</evidence>
<dbReference type="SUPFAM" id="SSF57850">
    <property type="entry name" value="RING/U-box"/>
    <property type="match status" value="1"/>
</dbReference>
<name>A0A6V7URH9_MELEN</name>
<dbReference type="SUPFAM" id="SSF54236">
    <property type="entry name" value="Ubiquitin-like"/>
    <property type="match status" value="1"/>
</dbReference>
<proteinExistence type="predicted"/>
<feature type="domain" description="RING-type" evidence="5">
    <location>
        <begin position="8"/>
        <end position="47"/>
    </location>
</feature>
<dbReference type="Proteomes" id="UP000580250">
    <property type="component" value="Unassembled WGS sequence"/>
</dbReference>
<evidence type="ECO:0000256" key="3">
    <source>
        <dbReference type="PROSITE-ProRule" id="PRU00175"/>
    </source>
</evidence>
<dbReference type="InterPro" id="IPR019956">
    <property type="entry name" value="Ubiquitin_dom"/>
</dbReference>
<dbReference type="EMBL" id="CAJEWN010000096">
    <property type="protein sequence ID" value="CAD2163183.1"/>
    <property type="molecule type" value="Genomic_DNA"/>
</dbReference>
<dbReference type="Pfam" id="PF00240">
    <property type="entry name" value="ubiquitin"/>
    <property type="match status" value="1"/>
</dbReference>
<dbReference type="InterPro" id="IPR029071">
    <property type="entry name" value="Ubiquitin-like_domsf"/>
</dbReference>
<protein>
    <submittedName>
        <fullName evidence="6">Uncharacterized protein</fullName>
    </submittedName>
</protein>
<accession>A0A6V7URH9</accession>
<evidence type="ECO:0000259" key="5">
    <source>
        <dbReference type="PROSITE" id="PS50089"/>
    </source>
</evidence>
<feature type="domain" description="Ubiquitin-like" evidence="4">
    <location>
        <begin position="81"/>
        <end position="157"/>
    </location>
</feature>
<dbReference type="InterPro" id="IPR050158">
    <property type="entry name" value="Ubiquitin_ubiquitin-like"/>
</dbReference>
<dbReference type="Pfam" id="PF13639">
    <property type="entry name" value="zf-RING_2"/>
    <property type="match status" value="1"/>
</dbReference>
<dbReference type="PANTHER" id="PTHR10666">
    <property type="entry name" value="UBIQUITIN"/>
    <property type="match status" value="1"/>
</dbReference>
<evidence type="ECO:0000313" key="6">
    <source>
        <dbReference type="EMBL" id="CAD2163183.1"/>
    </source>
</evidence>
<keyword evidence="1 3" id="KW-0863">Zinc-finger</keyword>
<evidence type="ECO:0000256" key="2">
    <source>
        <dbReference type="ARBA" id="ARBA00022833"/>
    </source>
</evidence>
<sequence>MSSTKFICVVCSEPLTYKNMYSISCGHVFHIDCIKNWIFQKNYCPKCWKNAVLNDIRQIFLEEVSPGYSGNVQNKSESNTIKLNVLEISGKITVLNKVKSRDSIELIKCMIQMKTGIPPDQQRLIYMGKQLIDGCLIANYDIKDGSTIHVVMRLKGC</sequence>
<dbReference type="InterPro" id="IPR001841">
    <property type="entry name" value="Znf_RING"/>
</dbReference>
<dbReference type="SMART" id="SM00184">
    <property type="entry name" value="RING"/>
    <property type="match status" value="1"/>
</dbReference>
<dbReference type="SMART" id="SM00213">
    <property type="entry name" value="UBQ"/>
    <property type="match status" value="1"/>
</dbReference>
<dbReference type="GO" id="GO:0008270">
    <property type="term" value="F:zinc ion binding"/>
    <property type="evidence" value="ECO:0007669"/>
    <property type="project" value="UniProtKB-KW"/>
</dbReference>
<dbReference type="InterPro" id="IPR000626">
    <property type="entry name" value="Ubiquitin-like_dom"/>
</dbReference>
<organism evidence="6 7">
    <name type="scientific">Meloidogyne enterolobii</name>
    <name type="common">Root-knot nematode worm</name>
    <name type="synonym">Meloidogyne mayaguensis</name>
    <dbReference type="NCBI Taxonomy" id="390850"/>
    <lineage>
        <taxon>Eukaryota</taxon>
        <taxon>Metazoa</taxon>
        <taxon>Ecdysozoa</taxon>
        <taxon>Nematoda</taxon>
        <taxon>Chromadorea</taxon>
        <taxon>Rhabditida</taxon>
        <taxon>Tylenchina</taxon>
        <taxon>Tylenchomorpha</taxon>
        <taxon>Tylenchoidea</taxon>
        <taxon>Meloidogynidae</taxon>
        <taxon>Meloidogyninae</taxon>
        <taxon>Meloidogyne</taxon>
    </lineage>
</organism>
<dbReference type="OrthoDB" id="428577at2759"/>